<gene>
    <name evidence="1" type="ORF">JIN78_14480</name>
</gene>
<dbReference type="AlphaFoldDB" id="A0A934RST9"/>
<evidence type="ECO:0008006" key="3">
    <source>
        <dbReference type="Google" id="ProtNLM"/>
    </source>
</evidence>
<protein>
    <recommendedName>
        <fullName evidence="3">Phosphoesterase</fullName>
    </recommendedName>
</protein>
<name>A0A934RST9_9BACT</name>
<proteinExistence type="predicted"/>
<sequence>MSKYQGEQVLVVPRALFDELGAFEGFHADWSPYVDTLLDPRHNFFMDRDLAEQDPGFKQLIPYCVFHHEGRVLHYTRGKSSGESRLHAQGSVGIGGHINPVDAGEEHLGQATYYAAVEREIGEELNLGGDYSNRIVGLINDDSNEVGRVHLGIVHLFELESAEVASNEDALANLSFQSQENLLGELFPQLETWSAHCVRALFDQAES</sequence>
<reference evidence="1" key="1">
    <citation type="submission" date="2021-01" db="EMBL/GenBank/DDBJ databases">
        <title>Modified the classification status of verrucomicrobia.</title>
        <authorList>
            <person name="Feng X."/>
        </authorList>
    </citation>
    <scope>NUCLEOTIDE SEQUENCE</scope>
    <source>
        <strain evidence="1">KCTC 12986</strain>
    </source>
</reference>
<comment type="caution">
    <text evidence="1">The sequence shown here is derived from an EMBL/GenBank/DDBJ whole genome shotgun (WGS) entry which is preliminary data.</text>
</comment>
<dbReference type="InterPro" id="IPR015797">
    <property type="entry name" value="NUDIX_hydrolase-like_dom_sf"/>
</dbReference>
<dbReference type="SUPFAM" id="SSF55811">
    <property type="entry name" value="Nudix"/>
    <property type="match status" value="1"/>
</dbReference>
<dbReference type="Proteomes" id="UP000604083">
    <property type="component" value="Unassembled WGS sequence"/>
</dbReference>
<evidence type="ECO:0000313" key="2">
    <source>
        <dbReference type="Proteomes" id="UP000604083"/>
    </source>
</evidence>
<organism evidence="1 2">
    <name type="scientific">Roseibacillus ishigakijimensis</name>
    <dbReference type="NCBI Taxonomy" id="454146"/>
    <lineage>
        <taxon>Bacteria</taxon>
        <taxon>Pseudomonadati</taxon>
        <taxon>Verrucomicrobiota</taxon>
        <taxon>Verrucomicrobiia</taxon>
        <taxon>Verrucomicrobiales</taxon>
        <taxon>Verrucomicrobiaceae</taxon>
        <taxon>Roseibacillus</taxon>
    </lineage>
</organism>
<dbReference type="Gene3D" id="3.90.79.10">
    <property type="entry name" value="Nucleoside Triphosphate Pyrophosphohydrolase"/>
    <property type="match status" value="1"/>
</dbReference>
<dbReference type="EMBL" id="JAENIO010000046">
    <property type="protein sequence ID" value="MBK1835272.1"/>
    <property type="molecule type" value="Genomic_DNA"/>
</dbReference>
<evidence type="ECO:0000313" key="1">
    <source>
        <dbReference type="EMBL" id="MBK1835272.1"/>
    </source>
</evidence>
<dbReference type="RefSeq" id="WP_200392708.1">
    <property type="nucleotide sequence ID" value="NZ_JAENIO010000046.1"/>
</dbReference>
<accession>A0A934RST9</accession>
<keyword evidence="2" id="KW-1185">Reference proteome</keyword>